<gene>
    <name evidence="6" type="ORF">JQ619_31610</name>
</gene>
<comment type="subcellular location">
    <subcellularLocation>
        <location evidence="5">Cell membrane</location>
        <topology evidence="5">Multi-pass membrane protein</topology>
    </subcellularLocation>
    <subcellularLocation>
        <location evidence="1">Membrane</location>
        <topology evidence="1">Multi-pass membrane protein</topology>
    </subcellularLocation>
</comment>
<keyword evidence="4 5" id="KW-0472">Membrane</keyword>
<dbReference type="EMBL" id="JAFCLK010000039">
    <property type="protein sequence ID" value="MBR1140315.1"/>
    <property type="molecule type" value="Genomic_DNA"/>
</dbReference>
<reference evidence="7" key="1">
    <citation type="journal article" date="2021" name="ISME J.">
        <title>Evolutionary origin and ecological implication of a unique nif island in free-living Bradyrhizobium lineages.</title>
        <authorList>
            <person name="Tao J."/>
        </authorList>
    </citation>
    <scope>NUCLEOTIDE SEQUENCE [LARGE SCALE GENOMIC DNA]</scope>
    <source>
        <strain evidence="7">SZCCT0094</strain>
    </source>
</reference>
<evidence type="ECO:0000256" key="1">
    <source>
        <dbReference type="ARBA" id="ARBA00004141"/>
    </source>
</evidence>
<feature type="transmembrane region" description="Helical" evidence="5">
    <location>
        <begin position="78"/>
        <end position="98"/>
    </location>
</feature>
<feature type="transmembrane region" description="Helical" evidence="5">
    <location>
        <begin position="142"/>
        <end position="175"/>
    </location>
</feature>
<protein>
    <recommendedName>
        <fullName evidence="5">Probable membrane transporter protein</fullName>
    </recommendedName>
</protein>
<evidence type="ECO:0000256" key="2">
    <source>
        <dbReference type="ARBA" id="ARBA00022692"/>
    </source>
</evidence>
<dbReference type="PANTHER" id="PTHR43483:SF3">
    <property type="entry name" value="MEMBRANE TRANSPORTER PROTEIN HI_0806-RELATED"/>
    <property type="match status" value="1"/>
</dbReference>
<dbReference type="InterPro" id="IPR002781">
    <property type="entry name" value="TM_pro_TauE-like"/>
</dbReference>
<keyword evidence="2 5" id="KW-0812">Transmembrane</keyword>
<feature type="transmembrane region" description="Helical" evidence="5">
    <location>
        <begin position="213"/>
        <end position="231"/>
    </location>
</feature>
<dbReference type="Proteomes" id="UP001314635">
    <property type="component" value="Unassembled WGS sequence"/>
</dbReference>
<keyword evidence="3 5" id="KW-1133">Transmembrane helix</keyword>
<proteinExistence type="inferred from homology"/>
<dbReference type="PANTHER" id="PTHR43483">
    <property type="entry name" value="MEMBRANE TRANSPORTER PROTEIN HI_0806-RELATED"/>
    <property type="match status" value="1"/>
</dbReference>
<sequence length="260" mass="26624">MTNGLELVGGLGTGLIGGFTSGLLGVSPGGGLVVFAVLLLGAEQHVAQGLSLVAQIPPTSLAGIKRYWDEGGRVSPSMVVWLGSGFLLGGVIGAVIANGTAATVLQWAYVIYLLLLDVLLLRRSSHREPAQTMDAELDPGALALLGVGCAAGVSSGFLGIGGGLATVVGLSAVLGMAQHRAQMISLVLTLVPTTIPSAWIYWRHGALPPWSTLLTVIIGLVIGTDVGARLANAVSPARLRVLLIGFVSVMALYMTVEAIR</sequence>
<organism evidence="6 7">
    <name type="scientific">Bradyrhizobium denitrificans</name>
    <dbReference type="NCBI Taxonomy" id="2734912"/>
    <lineage>
        <taxon>Bacteria</taxon>
        <taxon>Pseudomonadati</taxon>
        <taxon>Pseudomonadota</taxon>
        <taxon>Alphaproteobacteria</taxon>
        <taxon>Hyphomicrobiales</taxon>
        <taxon>Nitrobacteraceae</taxon>
        <taxon>Bradyrhizobium</taxon>
    </lineage>
</organism>
<name>A0ABS5GG68_9BRAD</name>
<feature type="transmembrane region" description="Helical" evidence="5">
    <location>
        <begin position="237"/>
        <end position="256"/>
    </location>
</feature>
<feature type="transmembrane region" description="Helical" evidence="5">
    <location>
        <begin position="104"/>
        <end position="121"/>
    </location>
</feature>
<feature type="transmembrane region" description="Helical" evidence="5">
    <location>
        <begin position="181"/>
        <end position="201"/>
    </location>
</feature>
<evidence type="ECO:0000256" key="5">
    <source>
        <dbReference type="RuleBase" id="RU363041"/>
    </source>
</evidence>
<dbReference type="Pfam" id="PF01925">
    <property type="entry name" value="TauE"/>
    <property type="match status" value="1"/>
</dbReference>
<feature type="transmembrane region" description="Helical" evidence="5">
    <location>
        <begin position="15"/>
        <end position="40"/>
    </location>
</feature>
<evidence type="ECO:0000256" key="4">
    <source>
        <dbReference type="ARBA" id="ARBA00023136"/>
    </source>
</evidence>
<keyword evidence="5" id="KW-1003">Cell membrane</keyword>
<evidence type="ECO:0000313" key="7">
    <source>
        <dbReference type="Proteomes" id="UP001314635"/>
    </source>
</evidence>
<accession>A0ABS5GG68</accession>
<comment type="similarity">
    <text evidence="5">Belongs to the 4-toluene sulfonate uptake permease (TSUP) (TC 2.A.102) family.</text>
</comment>
<keyword evidence="7" id="KW-1185">Reference proteome</keyword>
<evidence type="ECO:0000256" key="3">
    <source>
        <dbReference type="ARBA" id="ARBA00022989"/>
    </source>
</evidence>
<evidence type="ECO:0000313" key="6">
    <source>
        <dbReference type="EMBL" id="MBR1140315.1"/>
    </source>
</evidence>
<comment type="caution">
    <text evidence="6">The sequence shown here is derived from an EMBL/GenBank/DDBJ whole genome shotgun (WGS) entry which is preliminary data.</text>
</comment>
<dbReference type="RefSeq" id="WP_172242347.1">
    <property type="nucleotide sequence ID" value="NZ_JABFDP010000038.1"/>
</dbReference>